<dbReference type="Pfam" id="PF03448">
    <property type="entry name" value="MgtE_N"/>
    <property type="match status" value="1"/>
</dbReference>
<feature type="transmembrane region" description="Helical" evidence="9">
    <location>
        <begin position="396"/>
        <end position="422"/>
    </location>
</feature>
<dbReference type="SMART" id="SM00116">
    <property type="entry name" value="CBS"/>
    <property type="match status" value="2"/>
</dbReference>
<keyword evidence="5 9" id="KW-0460">Magnesium</keyword>
<keyword evidence="9" id="KW-0479">Metal-binding</keyword>
<dbReference type="CDD" id="cd04606">
    <property type="entry name" value="CBS_pair_Mg_transporter"/>
    <property type="match status" value="1"/>
</dbReference>
<dbReference type="InterPro" id="IPR006667">
    <property type="entry name" value="SLC41_membr_dom"/>
</dbReference>
<feature type="transmembrane region" description="Helical" evidence="9">
    <location>
        <begin position="296"/>
        <end position="314"/>
    </location>
</feature>
<evidence type="ECO:0000256" key="7">
    <source>
        <dbReference type="ARBA" id="ARBA00023136"/>
    </source>
</evidence>
<dbReference type="Gene3D" id="1.10.357.20">
    <property type="entry name" value="SLC41 divalent cation transporters, integral membrane domain"/>
    <property type="match status" value="1"/>
</dbReference>
<dbReference type="SUPFAM" id="SSF158791">
    <property type="entry name" value="MgtE N-terminal domain-like"/>
    <property type="match status" value="1"/>
</dbReference>
<dbReference type="InterPro" id="IPR046342">
    <property type="entry name" value="CBS_dom_sf"/>
</dbReference>
<feature type="transmembrane region" description="Helical" evidence="9">
    <location>
        <begin position="434"/>
        <end position="452"/>
    </location>
</feature>
<dbReference type="InterPro" id="IPR006668">
    <property type="entry name" value="Mg_transptr_MgtE_intracell_dom"/>
</dbReference>
<dbReference type="Pfam" id="PF01769">
    <property type="entry name" value="MgtE"/>
    <property type="match status" value="1"/>
</dbReference>
<dbReference type="InterPro" id="IPR006669">
    <property type="entry name" value="MgtE_transporter"/>
</dbReference>
<dbReference type="GO" id="GO:0005886">
    <property type="term" value="C:plasma membrane"/>
    <property type="evidence" value="ECO:0007669"/>
    <property type="project" value="UniProtKB-SubCell"/>
</dbReference>
<comment type="subcellular location">
    <subcellularLocation>
        <location evidence="9">Cell membrane</location>
        <topology evidence="9">Multi-pass membrane protein</topology>
    </subcellularLocation>
    <subcellularLocation>
        <location evidence="1">Membrane</location>
        <topology evidence="1">Multi-pass membrane protein</topology>
    </subcellularLocation>
</comment>
<evidence type="ECO:0000256" key="4">
    <source>
        <dbReference type="ARBA" id="ARBA00022692"/>
    </source>
</evidence>
<organism evidence="11 12">
    <name type="scientific">Nitrosococcus watsoni (strain C-113)</name>
    <dbReference type="NCBI Taxonomy" id="105559"/>
    <lineage>
        <taxon>Bacteria</taxon>
        <taxon>Pseudomonadati</taxon>
        <taxon>Pseudomonadota</taxon>
        <taxon>Gammaproteobacteria</taxon>
        <taxon>Chromatiales</taxon>
        <taxon>Chromatiaceae</taxon>
        <taxon>Nitrosococcus</taxon>
    </lineage>
</organism>
<comment type="subunit">
    <text evidence="9">Homodimer.</text>
</comment>
<keyword evidence="3 9" id="KW-0813">Transport</keyword>
<evidence type="ECO:0000256" key="8">
    <source>
        <dbReference type="PROSITE-ProRule" id="PRU00703"/>
    </source>
</evidence>
<proteinExistence type="inferred from homology"/>
<keyword evidence="8" id="KW-0129">CBS domain</keyword>
<protein>
    <recommendedName>
        <fullName evidence="9">Magnesium transporter MgtE</fullName>
    </recommendedName>
</protein>
<dbReference type="PANTHER" id="PTHR43773">
    <property type="entry name" value="MAGNESIUM TRANSPORTER MGTE"/>
    <property type="match status" value="1"/>
</dbReference>
<evidence type="ECO:0000256" key="1">
    <source>
        <dbReference type="ARBA" id="ARBA00004141"/>
    </source>
</evidence>
<dbReference type="SMART" id="SM00924">
    <property type="entry name" value="MgtE_N"/>
    <property type="match status" value="1"/>
</dbReference>
<dbReference type="Gene3D" id="3.10.580.10">
    <property type="entry name" value="CBS-domain"/>
    <property type="match status" value="1"/>
</dbReference>
<dbReference type="GO" id="GO:0046872">
    <property type="term" value="F:metal ion binding"/>
    <property type="evidence" value="ECO:0007669"/>
    <property type="project" value="UniProtKB-KW"/>
</dbReference>
<dbReference type="InterPro" id="IPR038076">
    <property type="entry name" value="MgtE_N_sf"/>
</dbReference>
<feature type="domain" description="CBS" evidence="10">
    <location>
        <begin position="212"/>
        <end position="268"/>
    </location>
</feature>
<dbReference type="PANTHER" id="PTHR43773:SF1">
    <property type="entry name" value="MAGNESIUM TRANSPORTER MGTE"/>
    <property type="match status" value="1"/>
</dbReference>
<reference evidence="11 12" key="1">
    <citation type="submission" date="2010-06" db="EMBL/GenBank/DDBJ databases">
        <title>Complete sequence of chromosome of Nitrosococcus watsoni C-113.</title>
        <authorList>
            <consortium name="US DOE Joint Genome Institute"/>
            <person name="Lucas S."/>
            <person name="Copeland A."/>
            <person name="Lapidus A."/>
            <person name="Cheng J.-F."/>
            <person name="Bruce D."/>
            <person name="Goodwin L."/>
            <person name="Pitluck S."/>
            <person name="Malfatti S.A."/>
            <person name="Chain P.S.G."/>
            <person name="Land M."/>
            <person name="Hauser L."/>
            <person name="Kyrpides N."/>
            <person name="Ivanova N."/>
            <person name="Cambell M.A."/>
            <person name="Heidelberg J.F."/>
            <person name="Klotz M.G."/>
            <person name="Woyke T."/>
        </authorList>
    </citation>
    <scope>NUCLEOTIDE SEQUENCE [LARGE SCALE GENOMIC DNA]</scope>
    <source>
        <strain evidence="11 12">C-113</strain>
    </source>
</reference>
<dbReference type="EMBL" id="CP002086">
    <property type="protein sequence ID" value="ADJ28247.1"/>
    <property type="molecule type" value="Genomic_DNA"/>
</dbReference>
<feature type="transmembrane region" description="Helical" evidence="9">
    <location>
        <begin position="320"/>
        <end position="340"/>
    </location>
</feature>
<feature type="transmembrane region" description="Helical" evidence="9">
    <location>
        <begin position="370"/>
        <end position="390"/>
    </location>
</feature>
<dbReference type="Pfam" id="PF00571">
    <property type="entry name" value="CBS"/>
    <property type="match status" value="2"/>
</dbReference>
<dbReference type="HOGENOM" id="CLU_037408_2_2_6"/>
<sequence>MPIRLRFAHAGASVSLRRGGGSLIKKNEENPGSELPKVNAAPAVDLAAWLEELPPTMAQAQLLALALPRRTETFSYLQPNMQLALARRLDRRDLVEIVTQMSADDRADLFNHLTPEEQQRLLRGLAREEREDIRRLSAYAEGTAGAIMTSDYATLAADMTAHEAIELLRRKAPEKETIYRSYILDCERRLIGSIRLHELILAAADTRIEEIMDHAPVSVALDSDQEKVAQLIARYDLLALPVVDKGGRLVGIVTHDDAADAMQAETTEDFQKIATVRPFSQSVREASMGVLYRKRIFWLVLLVFGNLFSGAGIAFFEETILAYVSLVFFLPLLIDSSGNAGSQSATLMVRALATGDVALKDWRNLILRELLIALALGATMALVVFPVGLLRGGSEIALVVGLTMLLVVIIGSLAGMSLPFLLSRLRLDPATASAPLVTTISDAVGVLVYFWIATAMLSL</sequence>
<dbReference type="SUPFAM" id="SSF161093">
    <property type="entry name" value="MgtE membrane domain-like"/>
    <property type="match status" value="1"/>
</dbReference>
<dbReference type="Gene3D" id="1.25.60.10">
    <property type="entry name" value="MgtE N-terminal domain-like"/>
    <property type="match status" value="1"/>
</dbReference>
<evidence type="ECO:0000256" key="9">
    <source>
        <dbReference type="RuleBase" id="RU362011"/>
    </source>
</evidence>
<dbReference type="Proteomes" id="UP000000393">
    <property type="component" value="Chromosome"/>
</dbReference>
<dbReference type="NCBIfam" id="TIGR00400">
    <property type="entry name" value="mgtE"/>
    <property type="match status" value="1"/>
</dbReference>
<keyword evidence="6 9" id="KW-1133">Transmembrane helix</keyword>
<gene>
    <name evidence="11" type="ordered locus">Nwat_1323</name>
</gene>
<evidence type="ECO:0000313" key="11">
    <source>
        <dbReference type="EMBL" id="ADJ28247.1"/>
    </source>
</evidence>
<evidence type="ECO:0000259" key="10">
    <source>
        <dbReference type="PROSITE" id="PS51371"/>
    </source>
</evidence>
<evidence type="ECO:0000256" key="3">
    <source>
        <dbReference type="ARBA" id="ARBA00022448"/>
    </source>
</evidence>
<accession>D8K5S0</accession>
<keyword evidence="9" id="KW-1003">Cell membrane</keyword>
<name>D8K5S0_NITWC</name>
<keyword evidence="12" id="KW-1185">Reference proteome</keyword>
<dbReference type="InterPro" id="IPR000644">
    <property type="entry name" value="CBS_dom"/>
</dbReference>
<dbReference type="eggNOG" id="COG2239">
    <property type="taxonomic scope" value="Bacteria"/>
</dbReference>
<dbReference type="AlphaFoldDB" id="D8K5S0"/>
<comment type="similarity">
    <text evidence="2 9">Belongs to the SLC41A transporter family.</text>
</comment>
<dbReference type="PROSITE" id="PS51371">
    <property type="entry name" value="CBS"/>
    <property type="match status" value="2"/>
</dbReference>
<evidence type="ECO:0000256" key="2">
    <source>
        <dbReference type="ARBA" id="ARBA00009749"/>
    </source>
</evidence>
<evidence type="ECO:0000256" key="6">
    <source>
        <dbReference type="ARBA" id="ARBA00022989"/>
    </source>
</evidence>
<evidence type="ECO:0000256" key="5">
    <source>
        <dbReference type="ARBA" id="ARBA00022842"/>
    </source>
</evidence>
<feature type="domain" description="CBS" evidence="10">
    <location>
        <begin position="148"/>
        <end position="210"/>
    </location>
</feature>
<dbReference type="InterPro" id="IPR036739">
    <property type="entry name" value="SLC41_membr_dom_sf"/>
</dbReference>
<dbReference type="SUPFAM" id="SSF54631">
    <property type="entry name" value="CBS-domain pair"/>
    <property type="match status" value="1"/>
</dbReference>
<comment type="function">
    <text evidence="9">Acts as a magnesium transporter.</text>
</comment>
<dbReference type="KEGG" id="nwa:Nwat_1323"/>
<keyword evidence="7 9" id="KW-0472">Membrane</keyword>
<evidence type="ECO:0000313" key="12">
    <source>
        <dbReference type="Proteomes" id="UP000000393"/>
    </source>
</evidence>
<dbReference type="GO" id="GO:0015095">
    <property type="term" value="F:magnesium ion transmembrane transporter activity"/>
    <property type="evidence" value="ECO:0007669"/>
    <property type="project" value="UniProtKB-UniRule"/>
</dbReference>
<keyword evidence="4 9" id="KW-0812">Transmembrane</keyword>